<dbReference type="Gene3D" id="1.25.40.10">
    <property type="entry name" value="Tetratricopeptide repeat domain"/>
    <property type="match status" value="1"/>
</dbReference>
<dbReference type="SUPFAM" id="SSF47986">
    <property type="entry name" value="DEATH domain"/>
    <property type="match status" value="1"/>
</dbReference>
<accession>A0AAN9B649</accession>
<dbReference type="AlphaFoldDB" id="A0AAN9B649"/>
<sequence length="830" mass="94647">MTSTLRKNTFVISEMPAAPLVPGHVSGMDRQNLMRLKVNRIALVQELKVEHILGSLIRNGIVTEQDCRRIETGRTPQDRARILIDILPTKNKESDWYKCFRDALLNPEGGSNVKQRYRSLVEFLDNTMIHRPTSQAGKFSETESRANNKIQYPRYKALPLISKRQTEPNVLNLEEEAAERPRDLLSVNNDIDKMSLWSGESQKPMMLVKGFFHQWIPTPDNFRSLIDLPSSVRHSLEKAGTQEAYDLLRQEQTALHYLRRLEVISALARRRQLPVGFELCMCDTVQELLSHPELFHLYLKYVRTLQDADVNIARDMTTSYASVLDMLAADLTSGLHRQVVDIGFKLVELLVAVEMWSLAEEVLQNIINFLRANPAIENWIDEYKALVKLMAVRNDTYELQAAQQSYFSAAQIAFQVQMMSFGQKVLNEGRMHQELGAMMLEYGSIHTSFSWCKQALQEVDPDDPEAVVEVVTHAVMTHCACWQVKKAETLAIFAVQFALDRFGKHHPMYLKALNSLCHLSNEFKQDSIGVQLATELLETTEKVYNCETLHLATAHRTLSKALMAVQGYRVNDDYYTHAMEAVRIARGQLPDGHALLHPFLANFAMALQWKSLHCPKEVKDSTLRWAETEAKLALNIIINHYGDISLRSAQVHTLLGQIYSKRNEKHPDMNDQPMVLAEKHLVTAVEYLKLCQPSSSNYLLLAHATLGTFLTVIGKHDKAIYHLKQVLMSVESTGHYLRWVEVCFQTLITLLQTEGASFANPEEGDRMQVMLSQWLKNNPKEDAPIDKTQLNKAPPIFQDFLEKFDTWGSAVHKIQNIKDSVKGVSLFKIK</sequence>
<feature type="domain" description="CARD" evidence="1">
    <location>
        <begin position="28"/>
        <end position="94"/>
    </location>
</feature>
<dbReference type="GO" id="GO:1990756">
    <property type="term" value="F:ubiquitin-like ligase-substrate adaptor activity"/>
    <property type="evidence" value="ECO:0007669"/>
    <property type="project" value="TreeGrafter"/>
</dbReference>
<dbReference type="InterPro" id="IPR042476">
    <property type="entry name" value="APPBP2"/>
</dbReference>
<protein>
    <recommendedName>
        <fullName evidence="1">CARD domain-containing protein</fullName>
    </recommendedName>
</protein>
<name>A0AAN9B649_9CAEN</name>
<evidence type="ECO:0000259" key="1">
    <source>
        <dbReference type="PROSITE" id="PS50209"/>
    </source>
</evidence>
<dbReference type="CDD" id="cd01671">
    <property type="entry name" value="CARD"/>
    <property type="match status" value="1"/>
</dbReference>
<reference evidence="2 3" key="1">
    <citation type="submission" date="2024-02" db="EMBL/GenBank/DDBJ databases">
        <title>Chromosome-scale genome assembly of the rough periwinkle Littorina saxatilis.</title>
        <authorList>
            <person name="De Jode A."/>
            <person name="Faria R."/>
            <person name="Formenti G."/>
            <person name="Sims Y."/>
            <person name="Smith T.P."/>
            <person name="Tracey A."/>
            <person name="Wood J.M.D."/>
            <person name="Zagrodzka Z.B."/>
            <person name="Johannesson K."/>
            <person name="Butlin R.K."/>
            <person name="Leder E.H."/>
        </authorList>
    </citation>
    <scope>NUCLEOTIDE SEQUENCE [LARGE SCALE GENOMIC DNA]</scope>
    <source>
        <strain evidence="2">Snail1</strain>
        <tissue evidence="2">Muscle</tissue>
    </source>
</reference>
<dbReference type="Gene3D" id="1.10.533.10">
    <property type="entry name" value="Death Domain, Fas"/>
    <property type="match status" value="1"/>
</dbReference>
<dbReference type="GO" id="GO:0042981">
    <property type="term" value="P:regulation of apoptotic process"/>
    <property type="evidence" value="ECO:0007669"/>
    <property type="project" value="InterPro"/>
</dbReference>
<dbReference type="Proteomes" id="UP001374579">
    <property type="component" value="Unassembled WGS sequence"/>
</dbReference>
<dbReference type="PROSITE" id="PS50209">
    <property type="entry name" value="CARD"/>
    <property type="match status" value="1"/>
</dbReference>
<gene>
    <name evidence="2" type="ORF">V1264_023002</name>
</gene>
<dbReference type="PANTHER" id="PTHR46575:SF1">
    <property type="entry name" value="AMYLOID PROTEIN-BINDING PROTEIN 2"/>
    <property type="match status" value="1"/>
</dbReference>
<evidence type="ECO:0000313" key="3">
    <source>
        <dbReference type="Proteomes" id="UP001374579"/>
    </source>
</evidence>
<keyword evidence="3" id="KW-1185">Reference proteome</keyword>
<dbReference type="EMBL" id="JBAMIC010000011">
    <property type="protein sequence ID" value="KAK7099986.1"/>
    <property type="molecule type" value="Genomic_DNA"/>
</dbReference>
<dbReference type="GO" id="GO:0043161">
    <property type="term" value="P:proteasome-mediated ubiquitin-dependent protein catabolic process"/>
    <property type="evidence" value="ECO:0007669"/>
    <property type="project" value="TreeGrafter"/>
</dbReference>
<proteinExistence type="predicted"/>
<dbReference type="InterPro" id="IPR011990">
    <property type="entry name" value="TPR-like_helical_dom_sf"/>
</dbReference>
<evidence type="ECO:0000313" key="2">
    <source>
        <dbReference type="EMBL" id="KAK7099986.1"/>
    </source>
</evidence>
<organism evidence="2 3">
    <name type="scientific">Littorina saxatilis</name>
    <dbReference type="NCBI Taxonomy" id="31220"/>
    <lineage>
        <taxon>Eukaryota</taxon>
        <taxon>Metazoa</taxon>
        <taxon>Spiralia</taxon>
        <taxon>Lophotrochozoa</taxon>
        <taxon>Mollusca</taxon>
        <taxon>Gastropoda</taxon>
        <taxon>Caenogastropoda</taxon>
        <taxon>Littorinimorpha</taxon>
        <taxon>Littorinoidea</taxon>
        <taxon>Littorinidae</taxon>
        <taxon>Littorina</taxon>
    </lineage>
</organism>
<dbReference type="PANTHER" id="PTHR46575">
    <property type="entry name" value="AMYLOID PROTEIN-BINDING PROTEIN 2"/>
    <property type="match status" value="1"/>
</dbReference>
<dbReference type="Pfam" id="PF00619">
    <property type="entry name" value="CARD"/>
    <property type="match status" value="1"/>
</dbReference>
<dbReference type="GO" id="GO:0006886">
    <property type="term" value="P:intracellular protein transport"/>
    <property type="evidence" value="ECO:0007669"/>
    <property type="project" value="InterPro"/>
</dbReference>
<comment type="caution">
    <text evidence="2">The sequence shown here is derived from an EMBL/GenBank/DDBJ whole genome shotgun (WGS) entry which is preliminary data.</text>
</comment>
<dbReference type="InterPro" id="IPR011029">
    <property type="entry name" value="DEATH-like_dom_sf"/>
</dbReference>
<dbReference type="InterPro" id="IPR001315">
    <property type="entry name" value="CARD"/>
</dbReference>
<dbReference type="GO" id="GO:0031462">
    <property type="term" value="C:Cul2-RING ubiquitin ligase complex"/>
    <property type="evidence" value="ECO:0007669"/>
    <property type="project" value="TreeGrafter"/>
</dbReference>